<dbReference type="Pfam" id="PF00300">
    <property type="entry name" value="His_Phos_1"/>
    <property type="match status" value="1"/>
</dbReference>
<dbReference type="Proteomes" id="UP001059934">
    <property type="component" value="Chromosome"/>
</dbReference>
<reference evidence="1" key="1">
    <citation type="submission" date="2022-08" db="EMBL/GenBank/DDBJ databases">
        <title>Catabolic pathway analysis in culturable SAR92 clade bacteria reveals their overlooked roles in DMSP degradation in coastal seas.</title>
        <authorList>
            <person name="He X."/>
            <person name="Zhang X."/>
            <person name="Zhang Y."/>
        </authorList>
    </citation>
    <scope>NUCLEOTIDE SEQUENCE</scope>
    <source>
        <strain evidence="1">H455</strain>
    </source>
</reference>
<dbReference type="SMART" id="SM00855">
    <property type="entry name" value="PGAM"/>
    <property type="match status" value="1"/>
</dbReference>
<gene>
    <name evidence="1" type="ORF">NYF23_03350</name>
</gene>
<dbReference type="InterPro" id="IPR050275">
    <property type="entry name" value="PGM_Phosphatase"/>
</dbReference>
<dbReference type="Gene3D" id="3.40.50.1240">
    <property type="entry name" value="Phosphoglycerate mutase-like"/>
    <property type="match status" value="1"/>
</dbReference>
<protein>
    <submittedName>
        <fullName evidence="1">Histidine phosphatase family protein</fullName>
    </submittedName>
</protein>
<keyword evidence="2" id="KW-1185">Reference proteome</keyword>
<dbReference type="PANTHER" id="PTHR48100:SF59">
    <property type="entry name" value="ADENOSYLCOBALAMIN_ALPHA-RIBAZOLE PHOSPHATASE"/>
    <property type="match status" value="1"/>
</dbReference>
<proteinExistence type="predicted"/>
<evidence type="ECO:0000313" key="2">
    <source>
        <dbReference type="Proteomes" id="UP001059934"/>
    </source>
</evidence>
<organism evidence="1 2">
    <name type="scientific">SAR92 clade bacterium H455</name>
    <dbReference type="NCBI Taxonomy" id="2974818"/>
    <lineage>
        <taxon>Bacteria</taxon>
        <taxon>Pseudomonadati</taxon>
        <taxon>Pseudomonadota</taxon>
        <taxon>Gammaproteobacteria</taxon>
        <taxon>Cellvibrionales</taxon>
        <taxon>Porticoccaceae</taxon>
        <taxon>SAR92 clade</taxon>
    </lineage>
</organism>
<accession>A0ABY5TQL3</accession>
<dbReference type="SUPFAM" id="SSF53254">
    <property type="entry name" value="Phosphoglycerate mutase-like"/>
    <property type="match status" value="1"/>
</dbReference>
<dbReference type="EMBL" id="CP103416">
    <property type="protein sequence ID" value="UVW35655.1"/>
    <property type="molecule type" value="Genomic_DNA"/>
</dbReference>
<dbReference type="PIRSF" id="PIRSF000709">
    <property type="entry name" value="6PFK_2-Ptase"/>
    <property type="match status" value="1"/>
</dbReference>
<name>A0ABY5TQL3_9GAMM</name>
<dbReference type="CDD" id="cd07067">
    <property type="entry name" value="HP_PGM_like"/>
    <property type="match status" value="1"/>
</dbReference>
<dbReference type="PANTHER" id="PTHR48100">
    <property type="entry name" value="BROAD-SPECIFICITY PHOSPHATASE YOR283W-RELATED"/>
    <property type="match status" value="1"/>
</dbReference>
<dbReference type="InterPro" id="IPR029033">
    <property type="entry name" value="His_PPase_superfam"/>
</dbReference>
<dbReference type="InterPro" id="IPR013078">
    <property type="entry name" value="His_Pase_superF_clade-1"/>
</dbReference>
<sequence>MNWYFLRHGQINSNLNKVYSGRSDEPLNAQGLQQAAQAAELISSKSIDRVISSPLARAGQTATIVAAAHNLKVSFDQAFNEMIFGPWEGLSEARVKQQYPLEWALWNSRPQDLRLRHRETLEQLQARVIAGMRHIEAEGRGDNILVVSHVAVIRVVALYAQGRPLSDYKSIEVDNCQLFPISISEEALQASRKQTLSLDVAR</sequence>
<evidence type="ECO:0000313" key="1">
    <source>
        <dbReference type="EMBL" id="UVW35655.1"/>
    </source>
</evidence>